<name>A0AB39UUN6_9GAMM</name>
<dbReference type="PROSITE" id="PS50965">
    <property type="entry name" value="NERD"/>
    <property type="match status" value="1"/>
</dbReference>
<dbReference type="InterPro" id="IPR011528">
    <property type="entry name" value="NERD"/>
</dbReference>
<accession>A0AB39UUN6</accession>
<dbReference type="KEGG" id="tcd:AAIA72_12595"/>
<evidence type="ECO:0000313" key="2">
    <source>
        <dbReference type="EMBL" id="XDT71642.1"/>
    </source>
</evidence>
<dbReference type="Pfam" id="PF08378">
    <property type="entry name" value="NERD"/>
    <property type="match status" value="1"/>
</dbReference>
<evidence type="ECO:0000259" key="1">
    <source>
        <dbReference type="PROSITE" id="PS50965"/>
    </source>
</evidence>
<proteinExistence type="predicted"/>
<organism evidence="2">
    <name type="scientific">Thermohahella caldifontis</name>
    <dbReference type="NCBI Taxonomy" id="3142973"/>
    <lineage>
        <taxon>Bacteria</taxon>
        <taxon>Pseudomonadati</taxon>
        <taxon>Pseudomonadota</taxon>
        <taxon>Gammaproteobacteria</taxon>
        <taxon>Oceanospirillales</taxon>
        <taxon>Hahellaceae</taxon>
        <taxon>Thermohahella</taxon>
    </lineage>
</organism>
<dbReference type="AlphaFoldDB" id="A0AB39UUN6"/>
<reference evidence="2" key="1">
    <citation type="submission" date="2024-05" db="EMBL/GenBank/DDBJ databases">
        <title>Genome sequencing of novel strain.</title>
        <authorList>
            <person name="Ganbat D."/>
            <person name="Ganbat S."/>
            <person name="Lee S.-J."/>
        </authorList>
    </citation>
    <scope>NUCLEOTIDE SEQUENCE</scope>
    <source>
        <strain evidence="2">SMD15-11</strain>
    </source>
</reference>
<protein>
    <submittedName>
        <fullName evidence="2">Nuclease-related domain-containing protein</fullName>
    </submittedName>
</protein>
<feature type="domain" description="NERD" evidence="1">
    <location>
        <begin position="40"/>
        <end position="160"/>
    </location>
</feature>
<sequence>MLIKAPDDKTPLITELEQLLATAPADKQKLIQRELNQMRAGLKAEKEAAYLIDFEYGKSEYIAVIHDLRLDIGGRVAQIDHLILNRFLHLFVLETKSARSGIRITEEGEFLRWNSYTRSYEGMASPLAQNERHIMVLKEAFGRIELPRRLGITLVPTCISCVIVPPAVRVIRPKKFDTSQVIQADRLSDALDALVNKQNPYSTLGKIVSAETVMNLARQLASLHKPMQIDYAARFGLQNTPQTVQTAYENFQGGQDTVSTHEPVPLTPDQSAPVCRHCGQASLRILYGRYGYYFKCDACEGNTPIRLQCTDASHKVRLRKQGNQFFSICPECDRESLYWVNPAD</sequence>
<gene>
    <name evidence="2" type="ORF">AAIA72_12595</name>
</gene>
<dbReference type="RefSeq" id="WP_369600668.1">
    <property type="nucleotide sequence ID" value="NZ_CP154858.1"/>
</dbReference>
<dbReference type="EMBL" id="CP154858">
    <property type="protein sequence ID" value="XDT71642.1"/>
    <property type="molecule type" value="Genomic_DNA"/>
</dbReference>